<feature type="coiled-coil region" evidence="1">
    <location>
        <begin position="164"/>
        <end position="198"/>
    </location>
</feature>
<keyword evidence="4" id="KW-1185">Reference proteome</keyword>
<feature type="compositionally biased region" description="Low complexity" evidence="2">
    <location>
        <begin position="298"/>
        <end position="316"/>
    </location>
</feature>
<reference evidence="3 4" key="1">
    <citation type="submission" date="2023-10" db="EMBL/GenBank/DDBJ databases">
        <authorList>
            <person name="Venkata Ramana C."/>
            <person name="Sasikala C."/>
            <person name="Dhurka M."/>
        </authorList>
    </citation>
    <scope>NUCLEOTIDE SEQUENCE [LARGE SCALE GENOMIC DNA]</scope>
    <source>
        <strain evidence="3 4">KCTC 32151</strain>
    </source>
</reference>
<organism evidence="3 4">
    <name type="scientific">Nitratireductor aquimarinus</name>
    <dbReference type="NCBI Taxonomy" id="889300"/>
    <lineage>
        <taxon>Bacteria</taxon>
        <taxon>Pseudomonadati</taxon>
        <taxon>Pseudomonadota</taxon>
        <taxon>Alphaproteobacteria</taxon>
        <taxon>Hyphomicrobiales</taxon>
        <taxon>Phyllobacteriaceae</taxon>
        <taxon>Nitratireductor</taxon>
    </lineage>
</organism>
<comment type="caution">
    <text evidence="3">The sequence shown here is derived from an EMBL/GenBank/DDBJ whole genome shotgun (WGS) entry which is preliminary data.</text>
</comment>
<dbReference type="RefSeq" id="WP_317560617.1">
    <property type="nucleotide sequence ID" value="NZ_JAWLIP010000001.1"/>
</dbReference>
<sequence length="316" mass="35739">MLARGDRRAFVVIDIAGDVHSLSRQIDGAKTSDVRKALEGLDLSRVPSVTQAKAAMAQRAQAQADAARAKARKRSGAAEALKQLKIGQDKRKAALDLLWQQMKIRHMHERKVMLAHIKAEEELRLRRHWTQFGLALYLRKIAFIRQLLAYYEKKKRRSLEEFHRQMMESLQRRHENEARELRRRYDALERLERSERARLAIMHGTITAMTTSAAVAGRMAPELYADNPAAHKVQFGAMNVGDLDGWEETVDHLPDDFDYAFSAEPGSDGYDQSGFTVQFNMRAAGPRHGAQTDETKSGARARAPRGNGARPGWNVN</sequence>
<evidence type="ECO:0000256" key="1">
    <source>
        <dbReference type="SAM" id="Coils"/>
    </source>
</evidence>
<gene>
    <name evidence="3" type="ORF">R2G56_04965</name>
</gene>
<feature type="region of interest" description="Disordered" evidence="2">
    <location>
        <begin position="285"/>
        <end position="316"/>
    </location>
</feature>
<dbReference type="EMBL" id="JAWLIP010000001">
    <property type="protein sequence ID" value="MDV6225630.1"/>
    <property type="molecule type" value="Genomic_DNA"/>
</dbReference>
<keyword evidence="1" id="KW-0175">Coiled coil</keyword>
<evidence type="ECO:0000313" key="3">
    <source>
        <dbReference type="EMBL" id="MDV6225630.1"/>
    </source>
</evidence>
<proteinExistence type="predicted"/>
<name>A0ABU4AHC2_9HYPH</name>
<accession>A0ABU4AHC2</accession>
<evidence type="ECO:0000256" key="2">
    <source>
        <dbReference type="SAM" id="MobiDB-lite"/>
    </source>
</evidence>
<dbReference type="Proteomes" id="UP001185659">
    <property type="component" value="Unassembled WGS sequence"/>
</dbReference>
<evidence type="ECO:0000313" key="4">
    <source>
        <dbReference type="Proteomes" id="UP001185659"/>
    </source>
</evidence>
<protein>
    <submittedName>
        <fullName evidence="3">Uncharacterized protein</fullName>
    </submittedName>
</protein>